<evidence type="ECO:0000313" key="1">
    <source>
        <dbReference type="EMBL" id="SNW61970.1"/>
    </source>
</evidence>
<dbReference type="GeneID" id="35382462"/>
<dbReference type="RefSeq" id="YP_009448272.1">
    <property type="nucleotide sequence ID" value="NC_036594.1"/>
</dbReference>
<accession>A0A2I2L384</accession>
<sequence length="405" mass="47978">MEVKEIANDNIREVFDYLSVGDIINYCNSDKYYTQLCSTKAFKDYFINKYFPNENKNLLYNIPINDLLIRQYIGNNNNIHKLIMDNSYIVRNFVINKYLGNIPGISKLSNEMLLAIMDILYPSPDNERYYLKLSYYHIAPSILRERLHTSFRLKYDADIIEKLYNNLKNNDIYVQLSREYINLLCIYFDRKDVYIRIFRQNPSTQYLENYDAQKMIVVRSNYLTYTDDDVSNVEVIPEFLTYSDNPIFLFQRFTDKFLQNEKFRLGYEGVKTNDNENIIGYSMRMTGTHTNLRLTMLDAKVGNTSQSWNLGSNKLKELISQGLHPLYVYTYLDTLRQMKNYDETIDKLDGGPRNILGLSESTYYHTITAILHKFINNKNTDKDIEKLSKLLHEIIRNIKKLYNIV</sequence>
<dbReference type="KEGG" id="vg:35382462"/>
<organism evidence="1">
    <name type="scientific">Orpheovirus IHUMI-LCC2</name>
    <dbReference type="NCBI Taxonomy" id="2023057"/>
    <lineage>
        <taxon>Viruses</taxon>
        <taxon>Varidnaviria</taxon>
        <taxon>Bamfordvirae</taxon>
        <taxon>Nucleocytoviricota</taxon>
        <taxon>Megaviricetes</taxon>
        <taxon>Pimascovirales</taxon>
        <taxon>Ocovirineae</taxon>
        <taxon>Orpheoviridae</taxon>
        <taxon>Alphaorpheovirus</taxon>
        <taxon>Alphaorpheovirus massiliense</taxon>
    </lineage>
</organism>
<gene>
    <name evidence="1" type="ORF">ORPV_66</name>
</gene>
<reference evidence="1" key="1">
    <citation type="submission" date="2017-08" db="EMBL/GenBank/DDBJ databases">
        <authorList>
            <consortium name="Urmite Genomes"/>
        </authorList>
    </citation>
    <scope>NUCLEOTIDE SEQUENCE [LARGE SCALE GENOMIC DNA]</scope>
    <source>
        <strain evidence="1">IHUMI-LCC2</strain>
    </source>
</reference>
<dbReference type="Proteomes" id="UP000236316">
    <property type="component" value="Segment"/>
</dbReference>
<name>A0A2I2L384_9VIRU</name>
<protein>
    <submittedName>
        <fullName evidence="1">Uncharacterized protein</fullName>
    </submittedName>
</protein>
<keyword evidence="2" id="KW-1185">Reference proteome</keyword>
<proteinExistence type="predicted"/>
<evidence type="ECO:0000313" key="2">
    <source>
        <dbReference type="Proteomes" id="UP000236316"/>
    </source>
</evidence>
<dbReference type="EMBL" id="LT906555">
    <property type="protein sequence ID" value="SNW61970.1"/>
    <property type="molecule type" value="Genomic_DNA"/>
</dbReference>